<keyword evidence="2" id="KW-0378">Hydrolase</keyword>
<dbReference type="EMBL" id="LJBN01000182">
    <property type="protein sequence ID" value="OOQ84344.1"/>
    <property type="molecule type" value="Genomic_DNA"/>
</dbReference>
<dbReference type="Gene3D" id="1.50.10.20">
    <property type="match status" value="1"/>
</dbReference>
<dbReference type="Proteomes" id="UP000190744">
    <property type="component" value="Unassembled WGS sequence"/>
</dbReference>
<dbReference type="InterPro" id="IPR008928">
    <property type="entry name" value="6-hairpin_glycosidase_sf"/>
</dbReference>
<reference evidence="3" key="1">
    <citation type="submission" date="2015-09" db="EMBL/GenBank/DDBJ databases">
        <authorList>
            <person name="Fill T.P."/>
            <person name="Baretta J.F."/>
            <person name="de Almeida L.G."/>
            <person name="Rocha M."/>
            <person name="de Souza D.H."/>
            <person name="Malavazi I."/>
            <person name="Cerdeira L.T."/>
            <person name="Hong H."/>
            <person name="Samborskyy M."/>
            <person name="de Vasconcelos A.T."/>
            <person name="Leadlay P."/>
            <person name="Rodrigues-Filho E."/>
        </authorList>
    </citation>
    <scope>NUCLEOTIDE SEQUENCE [LARGE SCALE GENOMIC DNA]</scope>
    <source>
        <strain evidence="3">LaBioMMi 136</strain>
    </source>
</reference>
<feature type="transmembrane region" description="Helical" evidence="1">
    <location>
        <begin position="41"/>
        <end position="66"/>
    </location>
</feature>
<evidence type="ECO:0000313" key="3">
    <source>
        <dbReference type="Proteomes" id="UP000190744"/>
    </source>
</evidence>
<dbReference type="Pfam" id="PF03663">
    <property type="entry name" value="Glyco_hydro_76"/>
    <property type="match status" value="1"/>
</dbReference>
<keyword evidence="1" id="KW-0812">Transmembrane</keyword>
<evidence type="ECO:0000256" key="1">
    <source>
        <dbReference type="SAM" id="Phobius"/>
    </source>
</evidence>
<dbReference type="PANTHER" id="PTHR47791">
    <property type="entry name" value="MEIOTICALLY UP-REGULATED GENE 191 PROTEIN"/>
    <property type="match status" value="1"/>
</dbReference>
<proteinExistence type="predicted"/>
<protein>
    <submittedName>
        <fullName evidence="2">Putative glycosyl hydrolase</fullName>
    </submittedName>
</protein>
<gene>
    <name evidence="2" type="ORF">PEBR_30542</name>
</gene>
<sequence length="458" mass="50200">MQHKSRAIMQIRGLANALVDLSDWAEYLGQSRRLRNKNVPLFFFLSFAFFVPELALDELAVLFKLLQLADIRRSSHFAPSSALNMQFLHWGALSTVLVGLIYPGLTVAVDANSRAQIALNALQNWYNATSGLWDTCGWWNGANCLTVVADLAAIDPSVLDTATYVFGNTLQNAPAYNPQPGPEVQVQSRYEGGAANASEWMDSAYDDDAWWALAWIAAYDVTTDDTYLNLAQDIFSNLTKAWGTRCGGGGLQWSTTSSYINAITNELFLSVAAHLANRASSDSERETYVGWAQKQWDWFAAQDFIGSNYTINDGLLENCQNNGQTVWSYNQGVILGGLVELNRAAPNDTYLESANKIAQGAINTLCDANMVIHDVCEPNCAPDATQFKGIFIRNLQMLQQDSPNDIYKNVIEACANSIWENDQNGQNQLGVNWAGPFSSADASTHSSALDALVAAIAV</sequence>
<keyword evidence="1" id="KW-1133">Transmembrane helix</keyword>
<evidence type="ECO:0000313" key="2">
    <source>
        <dbReference type="EMBL" id="OOQ84344.1"/>
    </source>
</evidence>
<dbReference type="PANTHER" id="PTHR47791:SF1">
    <property type="entry name" value="ENDO MANNANASE, GH76 FAMILY (EUROFUNG)"/>
    <property type="match status" value="1"/>
</dbReference>
<keyword evidence="1" id="KW-0472">Membrane</keyword>
<dbReference type="GO" id="GO:0016787">
    <property type="term" value="F:hydrolase activity"/>
    <property type="evidence" value="ECO:0007669"/>
    <property type="project" value="UniProtKB-KW"/>
</dbReference>
<accession>A0A1S9RFN4</accession>
<dbReference type="InterPro" id="IPR005198">
    <property type="entry name" value="Glyco_hydro_76"/>
</dbReference>
<dbReference type="SUPFAM" id="SSF48208">
    <property type="entry name" value="Six-hairpin glycosidases"/>
    <property type="match status" value="1"/>
</dbReference>
<feature type="transmembrane region" description="Helical" evidence="1">
    <location>
        <begin position="87"/>
        <end position="105"/>
    </location>
</feature>
<name>A0A1S9RFN4_PENBI</name>
<comment type="caution">
    <text evidence="2">The sequence shown here is derived from an EMBL/GenBank/DDBJ whole genome shotgun (WGS) entry which is preliminary data.</text>
</comment>
<dbReference type="GO" id="GO:0005975">
    <property type="term" value="P:carbohydrate metabolic process"/>
    <property type="evidence" value="ECO:0007669"/>
    <property type="project" value="InterPro"/>
</dbReference>
<organism evidence="2 3">
    <name type="scientific">Penicillium brasilianum</name>
    <dbReference type="NCBI Taxonomy" id="104259"/>
    <lineage>
        <taxon>Eukaryota</taxon>
        <taxon>Fungi</taxon>
        <taxon>Dikarya</taxon>
        <taxon>Ascomycota</taxon>
        <taxon>Pezizomycotina</taxon>
        <taxon>Eurotiomycetes</taxon>
        <taxon>Eurotiomycetidae</taxon>
        <taxon>Eurotiales</taxon>
        <taxon>Aspergillaceae</taxon>
        <taxon>Penicillium</taxon>
    </lineage>
</organism>
<dbReference type="AlphaFoldDB" id="A0A1S9RFN4"/>
<dbReference type="InterPro" id="IPR053169">
    <property type="entry name" value="MUG_Protein"/>
</dbReference>